<dbReference type="GO" id="GO:0006487">
    <property type="term" value="P:protein N-linked glycosylation"/>
    <property type="evidence" value="ECO:0007669"/>
    <property type="project" value="TreeGrafter"/>
</dbReference>
<gene>
    <name evidence="10" type="primary">glmS</name>
    <name evidence="13" type="ORF">C8D99_11076</name>
</gene>
<dbReference type="PROSITE" id="PS51278">
    <property type="entry name" value="GATASE_TYPE_2"/>
    <property type="match status" value="1"/>
</dbReference>
<dbReference type="FunFam" id="3.60.20.10:FF:000006">
    <property type="entry name" value="Glutamine--fructose-6-phosphate aminotransferase [isomerizing]"/>
    <property type="match status" value="1"/>
</dbReference>
<keyword evidence="14" id="KW-1185">Reference proteome</keyword>
<dbReference type="Gene3D" id="3.40.50.10490">
    <property type="entry name" value="Glucose-6-phosphate isomerase like protein, domain 1"/>
    <property type="match status" value="2"/>
</dbReference>
<dbReference type="InterPro" id="IPR035490">
    <property type="entry name" value="GlmS/FrlB_SIS"/>
</dbReference>
<keyword evidence="7 10" id="KW-0808">Transferase</keyword>
<evidence type="ECO:0000256" key="10">
    <source>
        <dbReference type="HAMAP-Rule" id="MF_00164"/>
    </source>
</evidence>
<dbReference type="InterPro" id="IPR001347">
    <property type="entry name" value="SIS_dom"/>
</dbReference>
<evidence type="ECO:0000256" key="6">
    <source>
        <dbReference type="ARBA" id="ARBA00022576"/>
    </source>
</evidence>
<dbReference type="CDD" id="cd05008">
    <property type="entry name" value="SIS_GlmS_GlmD_1"/>
    <property type="match status" value="1"/>
</dbReference>
<comment type="subcellular location">
    <subcellularLocation>
        <location evidence="2 10">Cytoplasm</location>
    </subcellularLocation>
</comment>
<evidence type="ECO:0000259" key="11">
    <source>
        <dbReference type="PROSITE" id="PS51278"/>
    </source>
</evidence>
<dbReference type="InterPro" id="IPR046348">
    <property type="entry name" value="SIS_dom_sf"/>
</dbReference>
<evidence type="ECO:0000259" key="12">
    <source>
        <dbReference type="PROSITE" id="PS51464"/>
    </source>
</evidence>
<feature type="active site" description="For Fru-6P isomerization activity" evidence="10">
    <location>
        <position position="607"/>
    </location>
</feature>
<dbReference type="FunFam" id="3.40.50.10490:FF:000001">
    <property type="entry name" value="Glutamine--fructose-6-phosphate aminotransferase [isomerizing]"/>
    <property type="match status" value="1"/>
</dbReference>
<dbReference type="RefSeq" id="WP_133957785.1">
    <property type="nucleotide sequence ID" value="NZ_SORI01000010.1"/>
</dbReference>
<dbReference type="SUPFAM" id="SSF56235">
    <property type="entry name" value="N-terminal nucleophile aminohydrolases (Ntn hydrolases)"/>
    <property type="match status" value="1"/>
</dbReference>
<dbReference type="Pfam" id="PF13522">
    <property type="entry name" value="GATase_6"/>
    <property type="match status" value="1"/>
</dbReference>
<feature type="domain" description="Glutamine amidotransferase type-2" evidence="11">
    <location>
        <begin position="2"/>
        <end position="221"/>
    </location>
</feature>
<dbReference type="PANTHER" id="PTHR10937">
    <property type="entry name" value="GLUCOSAMINE--FRUCTOSE-6-PHOSPHATE AMINOTRANSFERASE, ISOMERIZING"/>
    <property type="match status" value="1"/>
</dbReference>
<evidence type="ECO:0000256" key="2">
    <source>
        <dbReference type="ARBA" id="ARBA00004496"/>
    </source>
</evidence>
<reference evidence="13 14" key="1">
    <citation type="submission" date="2019-03" db="EMBL/GenBank/DDBJ databases">
        <title>Genomic Encyclopedia of Type Strains, Phase IV (KMG-IV): sequencing the most valuable type-strain genomes for metagenomic binning, comparative biology and taxonomic classification.</title>
        <authorList>
            <person name="Goeker M."/>
        </authorList>
    </citation>
    <scope>NUCLEOTIDE SEQUENCE [LARGE SCALE GENOMIC DNA]</scope>
    <source>
        <strain evidence="13 14">DSM 25964</strain>
    </source>
</reference>
<keyword evidence="5 10" id="KW-0963">Cytoplasm</keyword>
<protein>
    <recommendedName>
        <fullName evidence="4 10">Glutamine--fructose-6-phosphate aminotransferase [isomerizing]</fullName>
        <ecNumber evidence="3 10">2.6.1.16</ecNumber>
    </recommendedName>
    <alternativeName>
        <fullName evidence="10">D-fructose-6-phosphate amidotransferase</fullName>
    </alternativeName>
    <alternativeName>
        <fullName evidence="10">GFAT</fullName>
    </alternativeName>
    <alternativeName>
        <fullName evidence="10">Glucosamine-6-phosphate synthase</fullName>
    </alternativeName>
    <alternativeName>
        <fullName evidence="10">Hexosephosphate aminotransferase</fullName>
    </alternativeName>
    <alternativeName>
        <fullName evidence="10">L-glutamine--D-fructose-6-phosphate amidotransferase</fullName>
    </alternativeName>
</protein>
<dbReference type="GO" id="GO:0005829">
    <property type="term" value="C:cytosol"/>
    <property type="evidence" value="ECO:0007669"/>
    <property type="project" value="TreeGrafter"/>
</dbReference>
<evidence type="ECO:0000256" key="5">
    <source>
        <dbReference type="ARBA" id="ARBA00022490"/>
    </source>
</evidence>
<dbReference type="PANTHER" id="PTHR10937:SF0">
    <property type="entry name" value="GLUTAMINE--FRUCTOSE-6-PHOSPHATE TRANSAMINASE (ISOMERIZING)"/>
    <property type="match status" value="1"/>
</dbReference>
<dbReference type="InterPro" id="IPR035466">
    <property type="entry name" value="GlmS/AgaS_SIS"/>
</dbReference>
<dbReference type="Proteomes" id="UP000295066">
    <property type="component" value="Unassembled WGS sequence"/>
</dbReference>
<evidence type="ECO:0000256" key="8">
    <source>
        <dbReference type="ARBA" id="ARBA00022737"/>
    </source>
</evidence>
<sequence>MCGIVGYIGGRNVKDVLINGMRSLEYRGYDSAGVALMDAPELHIVKGVGKVADLERILEDHPVSGSQGIGHTRWATHGGVTEVNAHPHSDLSSSLVLVHNGIVENYREIRRELAEGACGDYKSETDTEVVAELLSRLYSARGCMVEALVELYARLSGSFALVIMAREAPGKIYCLRKGSPLVVGTSPKGETLCASDVPAILPYTQDVVYLDDGDIAELSSEGILFWNASGEMLEKIPTHIDWDVTMVDKGGYPHFMLKEINEQGAVLRNSMAKRLAEGTVDLSAELPWTKKDVASWKRLHIVACGTSYYAALVAERFLETITDFDIRVDVASEYRYRNIPLGPDTLAVFVSQSGETADTLAAERIAREKGARCLAVTNVIGSTIAREVHDVLQLKAGPEIGVAATKTFMGQMAVLYLLAIHLAKMQGKLTPEQEKKYCDELTALPYKLESVLLRQESLQETAMLYNEARDFLFLGRGISYPVALEGALKLKEISYVHAEAYAAGEMKHGPIALLDPRVPVVVISPKDGLHEKTFSNILEAKARKSPVIAIATEGDDSLDGTADHIFFVPETLDQFTPFLTVAPLQLFSYFFARFLGCHIDQPRNLAKSVTVE</sequence>
<keyword evidence="9" id="KW-0315">Glutamine amidotransferase</keyword>
<keyword evidence="6 10" id="KW-0032">Aminotransferase</keyword>
<dbReference type="CDD" id="cd05009">
    <property type="entry name" value="SIS_GlmS_GlmD_2"/>
    <property type="match status" value="1"/>
</dbReference>
<organism evidence="13 14">
    <name type="scientific">Aminivibrio pyruvatiphilus</name>
    <dbReference type="NCBI Taxonomy" id="1005740"/>
    <lineage>
        <taxon>Bacteria</taxon>
        <taxon>Thermotogati</taxon>
        <taxon>Synergistota</taxon>
        <taxon>Synergistia</taxon>
        <taxon>Synergistales</taxon>
        <taxon>Aminobacteriaceae</taxon>
        <taxon>Aminivibrio</taxon>
    </lineage>
</organism>
<evidence type="ECO:0000313" key="14">
    <source>
        <dbReference type="Proteomes" id="UP000295066"/>
    </source>
</evidence>
<dbReference type="OrthoDB" id="106547at2"/>
<evidence type="ECO:0000256" key="7">
    <source>
        <dbReference type="ARBA" id="ARBA00022679"/>
    </source>
</evidence>
<comment type="subunit">
    <text evidence="10">Homodimer.</text>
</comment>
<dbReference type="GO" id="GO:0005975">
    <property type="term" value="P:carbohydrate metabolic process"/>
    <property type="evidence" value="ECO:0007669"/>
    <property type="project" value="UniProtKB-UniRule"/>
</dbReference>
<dbReference type="Gene3D" id="3.60.20.10">
    <property type="entry name" value="Glutamine Phosphoribosylpyrophosphate, subunit 1, domain 1"/>
    <property type="match status" value="1"/>
</dbReference>
<feature type="active site" description="Nucleophile; for GATase activity" evidence="10">
    <location>
        <position position="2"/>
    </location>
</feature>
<dbReference type="GO" id="GO:0097367">
    <property type="term" value="F:carbohydrate derivative binding"/>
    <property type="evidence" value="ECO:0007669"/>
    <property type="project" value="InterPro"/>
</dbReference>
<dbReference type="InterPro" id="IPR017932">
    <property type="entry name" value="GATase_2_dom"/>
</dbReference>
<dbReference type="InterPro" id="IPR029055">
    <property type="entry name" value="Ntn_hydrolases_N"/>
</dbReference>
<dbReference type="FunFam" id="3.40.50.10490:FF:000002">
    <property type="entry name" value="Glutamine--fructose-6-phosphate aminotransferase [isomerizing]"/>
    <property type="match status" value="1"/>
</dbReference>
<evidence type="ECO:0000256" key="9">
    <source>
        <dbReference type="ARBA" id="ARBA00022962"/>
    </source>
</evidence>
<comment type="catalytic activity">
    <reaction evidence="1 10">
        <text>D-fructose 6-phosphate + L-glutamine = D-glucosamine 6-phosphate + L-glutamate</text>
        <dbReference type="Rhea" id="RHEA:13237"/>
        <dbReference type="ChEBI" id="CHEBI:29985"/>
        <dbReference type="ChEBI" id="CHEBI:58359"/>
        <dbReference type="ChEBI" id="CHEBI:58725"/>
        <dbReference type="ChEBI" id="CHEBI:61527"/>
        <dbReference type="EC" id="2.6.1.16"/>
    </reaction>
</comment>
<feature type="domain" description="SIS" evidence="12">
    <location>
        <begin position="289"/>
        <end position="428"/>
    </location>
</feature>
<comment type="function">
    <text evidence="10">Catalyzes the first step in hexosamine metabolism, converting fructose-6P into glucosamine-6P using glutamine as a nitrogen source.</text>
</comment>
<dbReference type="InterPro" id="IPR047084">
    <property type="entry name" value="GFAT_N"/>
</dbReference>
<feature type="initiator methionine" description="Removed" evidence="10">
    <location>
        <position position="1"/>
    </location>
</feature>
<evidence type="ECO:0000256" key="4">
    <source>
        <dbReference type="ARBA" id="ARBA00016090"/>
    </source>
</evidence>
<dbReference type="Pfam" id="PF01380">
    <property type="entry name" value="SIS"/>
    <property type="match status" value="2"/>
</dbReference>
<dbReference type="NCBIfam" id="NF001484">
    <property type="entry name" value="PRK00331.1"/>
    <property type="match status" value="1"/>
</dbReference>
<dbReference type="GO" id="GO:0004360">
    <property type="term" value="F:glutamine-fructose-6-phosphate transaminase (isomerizing) activity"/>
    <property type="evidence" value="ECO:0007669"/>
    <property type="project" value="UniProtKB-UniRule"/>
</dbReference>
<dbReference type="EMBL" id="SORI01000010">
    <property type="protein sequence ID" value="TDY59943.1"/>
    <property type="molecule type" value="Genomic_DNA"/>
</dbReference>
<evidence type="ECO:0000256" key="3">
    <source>
        <dbReference type="ARBA" id="ARBA00012916"/>
    </source>
</evidence>
<comment type="caution">
    <text evidence="13">The sequence shown here is derived from an EMBL/GenBank/DDBJ whole genome shotgun (WGS) entry which is preliminary data.</text>
</comment>
<proteinExistence type="inferred from homology"/>
<dbReference type="HAMAP" id="MF_00164">
    <property type="entry name" value="GlmS"/>
    <property type="match status" value="1"/>
</dbReference>
<keyword evidence="8" id="KW-0677">Repeat</keyword>
<dbReference type="SUPFAM" id="SSF53697">
    <property type="entry name" value="SIS domain"/>
    <property type="match status" value="1"/>
</dbReference>
<dbReference type="AlphaFoldDB" id="A0A4R8M3X6"/>
<dbReference type="InterPro" id="IPR005855">
    <property type="entry name" value="GFAT"/>
</dbReference>
<name>A0A4R8M3X6_9BACT</name>
<evidence type="ECO:0000256" key="1">
    <source>
        <dbReference type="ARBA" id="ARBA00001031"/>
    </source>
</evidence>
<dbReference type="EC" id="2.6.1.16" evidence="3 10"/>
<dbReference type="PROSITE" id="PS51464">
    <property type="entry name" value="SIS"/>
    <property type="match status" value="2"/>
</dbReference>
<evidence type="ECO:0000313" key="13">
    <source>
        <dbReference type="EMBL" id="TDY59943.1"/>
    </source>
</evidence>
<dbReference type="NCBIfam" id="TIGR01135">
    <property type="entry name" value="glmS"/>
    <property type="match status" value="1"/>
</dbReference>
<dbReference type="CDD" id="cd00714">
    <property type="entry name" value="GFAT"/>
    <property type="match status" value="1"/>
</dbReference>
<feature type="domain" description="SIS" evidence="12">
    <location>
        <begin position="461"/>
        <end position="602"/>
    </location>
</feature>
<dbReference type="GO" id="GO:0006047">
    <property type="term" value="P:UDP-N-acetylglucosamine metabolic process"/>
    <property type="evidence" value="ECO:0007669"/>
    <property type="project" value="TreeGrafter"/>
</dbReference>
<dbReference type="GO" id="GO:0046349">
    <property type="term" value="P:amino sugar biosynthetic process"/>
    <property type="evidence" value="ECO:0007669"/>
    <property type="project" value="UniProtKB-ARBA"/>
</dbReference>
<dbReference type="GO" id="GO:0006002">
    <property type="term" value="P:fructose 6-phosphate metabolic process"/>
    <property type="evidence" value="ECO:0007669"/>
    <property type="project" value="TreeGrafter"/>
</dbReference>
<accession>A0A4R8M3X6</accession>